<reference evidence="1 2" key="1">
    <citation type="submission" date="2020-12" db="EMBL/GenBank/DDBJ databases">
        <title>Sulforoseuscoccus oceanibium gen. nov., sp. nov., a representative of the phylum Verrucomicrobia with special cytoplasmic membrane, and proposal of Sulforoseuscoccusaceae fam. nov.</title>
        <authorList>
            <person name="Xi F."/>
        </authorList>
    </citation>
    <scope>NUCLEOTIDE SEQUENCE [LARGE SCALE GENOMIC DNA]</scope>
    <source>
        <strain evidence="1 2">T37</strain>
    </source>
</reference>
<dbReference type="Proteomes" id="UP000475117">
    <property type="component" value="Chromosome"/>
</dbReference>
<name>A0A6B3LDB7_9BACT</name>
<dbReference type="EMBL" id="CP066776">
    <property type="protein sequence ID" value="QQL44800.1"/>
    <property type="molecule type" value="Genomic_DNA"/>
</dbReference>
<dbReference type="SUPFAM" id="SSF53649">
    <property type="entry name" value="Alkaline phosphatase-like"/>
    <property type="match status" value="1"/>
</dbReference>
<dbReference type="PANTHER" id="PTHR10151">
    <property type="entry name" value="ECTONUCLEOTIDE PYROPHOSPHATASE/PHOSPHODIESTERASE"/>
    <property type="match status" value="1"/>
</dbReference>
<dbReference type="RefSeq" id="WP_164365260.1">
    <property type="nucleotide sequence ID" value="NZ_CP066776.1"/>
</dbReference>
<accession>A0A6B3LDB7</accession>
<dbReference type="Pfam" id="PF01663">
    <property type="entry name" value="Phosphodiest"/>
    <property type="match status" value="1"/>
</dbReference>
<evidence type="ECO:0000313" key="2">
    <source>
        <dbReference type="Proteomes" id="UP000475117"/>
    </source>
</evidence>
<dbReference type="InterPro" id="IPR017850">
    <property type="entry name" value="Alkaline_phosphatase_core_sf"/>
</dbReference>
<dbReference type="PANTHER" id="PTHR10151:SF120">
    <property type="entry name" value="BIS(5'-ADENOSYL)-TRIPHOSPHATASE"/>
    <property type="match status" value="1"/>
</dbReference>
<dbReference type="Gene3D" id="3.40.720.10">
    <property type="entry name" value="Alkaline Phosphatase, subunit A"/>
    <property type="match status" value="1"/>
</dbReference>
<sequence>MSSSRTVVLDVVGLSSSLISAENTPNILRFADAHGGVTPFSPTFPAVTCSAQSTFLTGESPASHGIVGNGWYNRELCEVQFWKQPDQLVKGSKIWHKLREMRPDATTAKVFWWYNMYSEVEYSLTPRPMYPADGRKVFDIYTHPANIRFDIQRDDELGPFPFFNFWGPKAGIGSSRWIADSAMWVEEKHSPTLSLVYLPHLDYPLQKVGPDHESIPAELQAIDSIVGELIDFYQSRGVTVQILSEYGIEPVDQPIHINRILRDEGWITVKDELGLELLDAGASRAFAVADHQFAHVYLNDHSLTDAVRTLLERTPGIASVVTPEELGWPADSTAADRAGDLIAIAEAGSWFTYYYWVDDALAPDFARTIDIHRKPGYDPAELFIDPELKFPALKIAKFLAKKKLGLRGLLDVIPLDASLVKGSHGRIDVPEHHRPVFIGLNSKKITADTDVQAAILETLG</sequence>
<dbReference type="InterPro" id="IPR002591">
    <property type="entry name" value="Phosphodiest/P_Trfase"/>
</dbReference>
<gene>
    <name evidence="1" type="ORF">G3M56_013105</name>
</gene>
<dbReference type="AlphaFoldDB" id="A0A6B3LDB7"/>
<dbReference type="GO" id="GO:0016787">
    <property type="term" value="F:hydrolase activity"/>
    <property type="evidence" value="ECO:0007669"/>
    <property type="project" value="UniProtKB-ARBA"/>
</dbReference>
<keyword evidence="2" id="KW-1185">Reference proteome</keyword>
<proteinExistence type="predicted"/>
<evidence type="ECO:0000313" key="1">
    <source>
        <dbReference type="EMBL" id="QQL44800.1"/>
    </source>
</evidence>
<organism evidence="1 2">
    <name type="scientific">Sulfuriroseicoccus oceanibius</name>
    <dbReference type="NCBI Taxonomy" id="2707525"/>
    <lineage>
        <taxon>Bacteria</taxon>
        <taxon>Pseudomonadati</taxon>
        <taxon>Verrucomicrobiota</taxon>
        <taxon>Verrucomicrobiia</taxon>
        <taxon>Verrucomicrobiales</taxon>
        <taxon>Verrucomicrobiaceae</taxon>
        <taxon>Sulfuriroseicoccus</taxon>
    </lineage>
</organism>
<protein>
    <submittedName>
        <fullName evidence="1">Alkaline phosphatase family protein</fullName>
    </submittedName>
</protein>
<dbReference type="KEGG" id="soa:G3M56_013105"/>